<accession>A0A976MBG0</accession>
<dbReference type="EMBL" id="CP056070">
    <property type="protein sequence ID" value="UKK01155.2"/>
    <property type="molecule type" value="Genomic_DNA"/>
</dbReference>
<evidence type="ECO:0000256" key="5">
    <source>
        <dbReference type="SAM" id="MobiDB-lite"/>
    </source>
</evidence>
<dbReference type="Pfam" id="PF09756">
    <property type="entry name" value="DDRGK"/>
    <property type="match status" value="1"/>
</dbReference>
<dbReference type="InterPro" id="IPR036390">
    <property type="entry name" value="WH_DNA-bd_sf"/>
</dbReference>
<dbReference type="AlphaFoldDB" id="A0A976MBG0"/>
<evidence type="ECO:0000256" key="1">
    <source>
        <dbReference type="ARBA" id="ARBA00004167"/>
    </source>
</evidence>
<dbReference type="PANTHER" id="PTHR48176">
    <property type="entry name" value="DDRGK DOMAIN-CONTAINING PROTEIN 1"/>
    <property type="match status" value="1"/>
</dbReference>
<dbReference type="SMART" id="SM01128">
    <property type="entry name" value="DDRGK"/>
    <property type="match status" value="1"/>
</dbReference>
<dbReference type="SUPFAM" id="SSF46785">
    <property type="entry name" value="Winged helix' DNA-binding domain"/>
    <property type="match status" value="1"/>
</dbReference>
<reference evidence="7" key="1">
    <citation type="submission" date="2022-07" db="EMBL/GenBank/DDBJ databases">
        <title>Evaluation of T. orientalis genome assembly methods using nanopore sequencing and analysis of variation between genomes.</title>
        <authorList>
            <person name="Yam J."/>
            <person name="Micallef M.L."/>
            <person name="Liu M."/>
            <person name="Djordjevic S.P."/>
            <person name="Bogema D.R."/>
            <person name="Jenkins C."/>
        </authorList>
    </citation>
    <scope>NUCLEOTIDE SEQUENCE</scope>
    <source>
        <strain evidence="7">Goon Nure</strain>
    </source>
</reference>
<proteinExistence type="predicted"/>
<protein>
    <submittedName>
        <fullName evidence="7">tRNA nucleotidyltransferase</fullName>
    </submittedName>
</protein>
<keyword evidence="4 6" id="KW-0472">Membrane</keyword>
<sequence>MTEEVTHGISPVATAIVLGLFSLVFLVLYILKFRKKPNLPPPSEGGSTSYSNPTIHTLDETDQPNESGTNENEDEEGKSKKPLTAKQRKRMEMKEEMRRLKALQEEEKEEKRKLMAMKQEQIEAKRLEREKLLQEQEQKKREEEEKAYQELASTFVVESEGTIAEANQYTVDDFINYIVSKKLSNVEELSVRFSLKSNEIIKRIQELEEQDRLFGLLDDQGRYIHITDDEAEAVIKYLKTKGKLHKQKDLVNYFNTIISLESKLESNPVELDDD</sequence>
<dbReference type="GO" id="GO:0016020">
    <property type="term" value="C:membrane"/>
    <property type="evidence" value="ECO:0007669"/>
    <property type="project" value="UniProtKB-SubCell"/>
</dbReference>
<organism evidence="7 8">
    <name type="scientific">Theileria orientalis</name>
    <dbReference type="NCBI Taxonomy" id="68886"/>
    <lineage>
        <taxon>Eukaryota</taxon>
        <taxon>Sar</taxon>
        <taxon>Alveolata</taxon>
        <taxon>Apicomplexa</taxon>
        <taxon>Aconoidasida</taxon>
        <taxon>Piroplasmida</taxon>
        <taxon>Theileriidae</taxon>
        <taxon>Theileria</taxon>
    </lineage>
</organism>
<dbReference type="GO" id="GO:0044389">
    <property type="term" value="F:ubiquitin-like protein ligase binding"/>
    <property type="evidence" value="ECO:0007669"/>
    <property type="project" value="TreeGrafter"/>
</dbReference>
<keyword evidence="2 6" id="KW-0812">Transmembrane</keyword>
<name>A0A976MBG0_THEOR</name>
<dbReference type="InterPro" id="IPR036388">
    <property type="entry name" value="WH-like_DNA-bd_sf"/>
</dbReference>
<evidence type="ECO:0000256" key="3">
    <source>
        <dbReference type="ARBA" id="ARBA00022989"/>
    </source>
</evidence>
<feature type="transmembrane region" description="Helical" evidence="6">
    <location>
        <begin position="12"/>
        <end position="31"/>
    </location>
</feature>
<evidence type="ECO:0000256" key="4">
    <source>
        <dbReference type="ARBA" id="ARBA00023136"/>
    </source>
</evidence>
<dbReference type="PANTHER" id="PTHR48176:SF1">
    <property type="entry name" value="DDRGK DOMAIN-CONTAINING PROTEIN 1"/>
    <property type="match status" value="1"/>
</dbReference>
<keyword evidence="3 6" id="KW-1133">Transmembrane helix</keyword>
<feature type="compositionally biased region" description="Basic residues" evidence="5">
    <location>
        <begin position="80"/>
        <end position="89"/>
    </location>
</feature>
<comment type="subcellular location">
    <subcellularLocation>
        <location evidence="1">Membrane</location>
        <topology evidence="1">Single-pass membrane protein</topology>
    </subcellularLocation>
</comment>
<feature type="region of interest" description="Disordered" evidence="5">
    <location>
        <begin position="37"/>
        <end position="97"/>
    </location>
</feature>
<dbReference type="InterPro" id="IPR019153">
    <property type="entry name" value="DDRGK_dom-contain"/>
</dbReference>
<evidence type="ECO:0000256" key="2">
    <source>
        <dbReference type="ARBA" id="ARBA00022692"/>
    </source>
</evidence>
<evidence type="ECO:0000313" key="7">
    <source>
        <dbReference type="EMBL" id="UKK01155.2"/>
    </source>
</evidence>
<dbReference type="Gene3D" id="1.10.10.10">
    <property type="entry name" value="Winged helix-like DNA-binding domain superfamily/Winged helix DNA-binding domain"/>
    <property type="match status" value="1"/>
</dbReference>
<evidence type="ECO:0000313" key="8">
    <source>
        <dbReference type="Proteomes" id="UP000244811"/>
    </source>
</evidence>
<dbReference type="Proteomes" id="UP000244811">
    <property type="component" value="Chromosome 3"/>
</dbReference>
<feature type="compositionally biased region" description="Polar residues" evidence="5">
    <location>
        <begin position="45"/>
        <end position="55"/>
    </location>
</feature>
<dbReference type="InterPro" id="IPR050899">
    <property type="entry name" value="DDRGK_domain-containing"/>
</dbReference>
<evidence type="ECO:0000256" key="6">
    <source>
        <dbReference type="SAM" id="Phobius"/>
    </source>
</evidence>
<gene>
    <name evidence="7" type="ORF">MACK_001968</name>
</gene>